<dbReference type="InterPro" id="IPR035906">
    <property type="entry name" value="MetI-like_sf"/>
</dbReference>
<comment type="similarity">
    <text evidence="7">Belongs to the binding-protein-dependent transport system permease family.</text>
</comment>
<feature type="transmembrane region" description="Helical" evidence="7">
    <location>
        <begin position="102"/>
        <end position="122"/>
    </location>
</feature>
<feature type="transmembrane region" description="Helical" evidence="7">
    <location>
        <begin position="224"/>
        <end position="245"/>
    </location>
</feature>
<evidence type="ECO:0000313" key="10">
    <source>
        <dbReference type="Proteomes" id="UP000776983"/>
    </source>
</evidence>
<dbReference type="PROSITE" id="PS50928">
    <property type="entry name" value="ABC_TM1"/>
    <property type="match status" value="1"/>
</dbReference>
<keyword evidence="5 7" id="KW-1133">Transmembrane helix</keyword>
<dbReference type="InterPro" id="IPR000515">
    <property type="entry name" value="MetI-like"/>
</dbReference>
<dbReference type="SUPFAM" id="SSF161098">
    <property type="entry name" value="MetI-like"/>
    <property type="match status" value="1"/>
</dbReference>
<organism evidence="9 10">
    <name type="scientific">Mesopusillimonas faecipullorum</name>
    <dbReference type="NCBI Taxonomy" id="2755040"/>
    <lineage>
        <taxon>Bacteria</taxon>
        <taxon>Pseudomonadati</taxon>
        <taxon>Pseudomonadota</taxon>
        <taxon>Betaproteobacteria</taxon>
        <taxon>Burkholderiales</taxon>
        <taxon>Alcaligenaceae</taxon>
        <taxon>Mesopusillimonas</taxon>
    </lineage>
</organism>
<reference evidence="9 10" key="1">
    <citation type="submission" date="2020-07" db="EMBL/GenBank/DDBJ databases">
        <title>Pusillimonas sp. nov., isolated from poultry manure in Taiwan.</title>
        <authorList>
            <person name="Lin S.-Y."/>
            <person name="Tang Y.-S."/>
            <person name="Young C.-C."/>
        </authorList>
    </citation>
    <scope>NUCLEOTIDE SEQUENCE [LARGE SCALE GENOMIC DNA]</scope>
    <source>
        <strain evidence="9 10">CC-YST705</strain>
    </source>
</reference>
<comment type="caution">
    <text evidence="9">The sequence shown here is derived from an EMBL/GenBank/DDBJ whole genome shotgun (WGS) entry which is preliminary data.</text>
</comment>
<feature type="transmembrane region" description="Helical" evidence="7">
    <location>
        <begin position="128"/>
        <end position="150"/>
    </location>
</feature>
<protein>
    <submittedName>
        <fullName evidence="9">ABC transporter permease</fullName>
    </submittedName>
</protein>
<proteinExistence type="inferred from homology"/>
<evidence type="ECO:0000256" key="3">
    <source>
        <dbReference type="ARBA" id="ARBA00022475"/>
    </source>
</evidence>
<comment type="subcellular location">
    <subcellularLocation>
        <location evidence="1 7">Cell membrane</location>
        <topology evidence="1 7">Multi-pass membrane protein</topology>
    </subcellularLocation>
</comment>
<evidence type="ECO:0000256" key="6">
    <source>
        <dbReference type="ARBA" id="ARBA00023136"/>
    </source>
</evidence>
<dbReference type="Pfam" id="PF00528">
    <property type="entry name" value="BPD_transp_1"/>
    <property type="match status" value="1"/>
</dbReference>
<accession>A0ABS8CE65</accession>
<evidence type="ECO:0000313" key="9">
    <source>
        <dbReference type="EMBL" id="MCB5364331.1"/>
    </source>
</evidence>
<evidence type="ECO:0000256" key="1">
    <source>
        <dbReference type="ARBA" id="ARBA00004651"/>
    </source>
</evidence>
<evidence type="ECO:0000259" key="8">
    <source>
        <dbReference type="PROSITE" id="PS50928"/>
    </source>
</evidence>
<keyword evidence="4 7" id="KW-0812">Transmembrane</keyword>
<dbReference type="Gene3D" id="1.10.3720.10">
    <property type="entry name" value="MetI-like"/>
    <property type="match status" value="1"/>
</dbReference>
<sequence>MKALAMWRSTAWTGWALVVGLCVLWQLSVVQGWVQSENWPALSAVLAKIWEGFVSGEWLSVFGPSIVRMLSGYALGCALGVMLGMLVANSRWAKRLLGTSIALLRPLPVPAIIPPLILLLGVDDALKITVIAFGVFFPVFMSAYAGVLAVDPVHKQVLRTFRIPGWIALFKVKLPTALPYIFSGMRISLSLALVLTVIAEMTAGNDGVGYYIVSMQYAMRAADMYAAVILLSLLGYVLNRLFVVLESRWLRWSRQLEERK</sequence>
<evidence type="ECO:0000256" key="4">
    <source>
        <dbReference type="ARBA" id="ARBA00022692"/>
    </source>
</evidence>
<name>A0ABS8CE65_9BURK</name>
<evidence type="ECO:0000256" key="2">
    <source>
        <dbReference type="ARBA" id="ARBA00022448"/>
    </source>
</evidence>
<dbReference type="EMBL" id="JACDXW010000005">
    <property type="protein sequence ID" value="MCB5364331.1"/>
    <property type="molecule type" value="Genomic_DNA"/>
</dbReference>
<keyword evidence="2 7" id="KW-0813">Transport</keyword>
<dbReference type="PANTHER" id="PTHR30151:SF38">
    <property type="entry name" value="ALIPHATIC SULFONATES TRANSPORT PERMEASE PROTEIN SSUC-RELATED"/>
    <property type="match status" value="1"/>
</dbReference>
<feature type="transmembrane region" description="Helical" evidence="7">
    <location>
        <begin position="180"/>
        <end position="204"/>
    </location>
</feature>
<dbReference type="Proteomes" id="UP000776983">
    <property type="component" value="Unassembled WGS sequence"/>
</dbReference>
<feature type="domain" description="ABC transmembrane type-1" evidence="8">
    <location>
        <begin position="62"/>
        <end position="242"/>
    </location>
</feature>
<keyword evidence="3" id="KW-1003">Cell membrane</keyword>
<keyword evidence="6 7" id="KW-0472">Membrane</keyword>
<gene>
    <name evidence="9" type="ORF">H0484_11290</name>
</gene>
<dbReference type="PANTHER" id="PTHR30151">
    <property type="entry name" value="ALKANE SULFONATE ABC TRANSPORTER-RELATED, MEMBRANE SUBUNIT"/>
    <property type="match status" value="1"/>
</dbReference>
<dbReference type="RefSeq" id="WP_226954746.1">
    <property type="nucleotide sequence ID" value="NZ_JACDXW010000005.1"/>
</dbReference>
<evidence type="ECO:0000256" key="5">
    <source>
        <dbReference type="ARBA" id="ARBA00022989"/>
    </source>
</evidence>
<evidence type="ECO:0000256" key="7">
    <source>
        <dbReference type="RuleBase" id="RU363032"/>
    </source>
</evidence>
<dbReference type="CDD" id="cd06261">
    <property type="entry name" value="TM_PBP2"/>
    <property type="match status" value="1"/>
</dbReference>
<feature type="transmembrane region" description="Helical" evidence="7">
    <location>
        <begin position="70"/>
        <end position="90"/>
    </location>
</feature>
<keyword evidence="10" id="KW-1185">Reference proteome</keyword>